<dbReference type="InterPro" id="IPR048031">
    <property type="entry name" value="ScyD/ScyE-like"/>
</dbReference>
<dbReference type="InterPro" id="IPR011042">
    <property type="entry name" value="6-blade_b-propeller_TolB-like"/>
</dbReference>
<feature type="chain" id="PRO_5003342516" description="ScyD/ScyE family protein" evidence="1">
    <location>
        <begin position="28"/>
        <end position="364"/>
    </location>
</feature>
<proteinExistence type="predicted"/>
<dbReference type="Gene3D" id="2.120.10.30">
    <property type="entry name" value="TolB, C-terminal domain"/>
    <property type="match status" value="1"/>
</dbReference>
<sequence length="364" mass="36558">MKRFTRSLLAAGGTVAVVLGAPAMAQATVRAPEATVIATGLNGPRHLIAAYGGVAVAEAGTGGTLQCPNATQCLGRTGAITVVANGTVRRVITNLPSLANKSDGGYAVGPADLSIGNGELGVAMSTLASGVNPVTGANPFGANAPEMDRLLHYPPSLPPTARIGADFGVHEVTNNPDGGAGAPAGAEKESNPYGLTAYRGGYAVVDAGANSLLWVGPDDRIQTLAALPTKVVGGRVVQSAPTAVEVGPDGALYVSELSNAIGSARVYRVVPGQAPTVYASGFTLLTDLAFDAQGRLLVTSISTSGALFPPGPGEVVRVEANGTRTRYTTGIVAPTGITVSGSDIFISNQGLVAGQGQIIRLRLP</sequence>
<organism evidence="2">
    <name type="scientific">uncultured bacterium BAC AB649/1850</name>
    <dbReference type="NCBI Taxonomy" id="1037453"/>
    <lineage>
        <taxon>Bacteria</taxon>
        <taxon>environmental samples</taxon>
    </lineage>
</organism>
<dbReference type="AlphaFoldDB" id="F6K0X3"/>
<evidence type="ECO:0000256" key="1">
    <source>
        <dbReference type="SAM" id="SignalP"/>
    </source>
</evidence>
<evidence type="ECO:0000313" key="2">
    <source>
        <dbReference type="EMBL" id="AEE65476.1"/>
    </source>
</evidence>
<accession>F6K0X3</accession>
<protein>
    <recommendedName>
        <fullName evidence="3">ScyD/ScyE family protein</fullName>
    </recommendedName>
</protein>
<name>F6K0X3_9BACT</name>
<dbReference type="EMBL" id="HM193369">
    <property type="protein sequence ID" value="AEE65476.1"/>
    <property type="molecule type" value="Genomic_DNA"/>
</dbReference>
<dbReference type="SUPFAM" id="SSF63829">
    <property type="entry name" value="Calcium-dependent phosphotriesterase"/>
    <property type="match status" value="1"/>
</dbReference>
<reference evidence="2" key="1">
    <citation type="submission" date="2010-05" db="EMBL/GenBank/DDBJ databases">
        <title>Fluostatin gene cluster.</title>
        <authorList>
            <person name="Feng Z."/>
            <person name="Brady S.F."/>
        </authorList>
    </citation>
    <scope>NUCLEOTIDE SEQUENCE</scope>
</reference>
<dbReference type="NCBIfam" id="NF033206">
    <property type="entry name" value="ScyE_fam"/>
    <property type="match status" value="1"/>
</dbReference>
<keyword evidence="1" id="KW-0732">Signal</keyword>
<feature type="signal peptide" evidence="1">
    <location>
        <begin position="1"/>
        <end position="27"/>
    </location>
</feature>
<evidence type="ECO:0008006" key="3">
    <source>
        <dbReference type="Google" id="ProtNLM"/>
    </source>
</evidence>